<dbReference type="InterPro" id="IPR018385">
    <property type="entry name" value="C4_dicarb_anaerob_car-like"/>
</dbReference>
<dbReference type="PANTHER" id="PTHR43652:SF2">
    <property type="entry name" value="BASIC AMINO ACID ANTIPORTER YFCC-RELATED"/>
    <property type="match status" value="1"/>
</dbReference>
<evidence type="ECO:0000256" key="4">
    <source>
        <dbReference type="ARBA" id="ARBA00022989"/>
    </source>
</evidence>
<name>B2KDV1_ELUMP</name>
<evidence type="ECO:0000256" key="6">
    <source>
        <dbReference type="SAM" id="Phobius"/>
    </source>
</evidence>
<evidence type="ECO:0000256" key="1">
    <source>
        <dbReference type="ARBA" id="ARBA00004651"/>
    </source>
</evidence>
<reference evidence="7 8" key="1">
    <citation type="journal article" date="2009" name="Appl. Environ. Microbiol.">
        <title>Genomic analysis of 'Elusimicrobium minutum,' the first cultivated representative of the phylum 'Elusimicrobia' (formerly termite group 1).</title>
        <authorList>
            <person name="Herlemann D.P.R."/>
            <person name="Geissinger O."/>
            <person name="Ikeda-Ohtsubo W."/>
            <person name="Kunin V."/>
            <person name="Sun H."/>
            <person name="Lapidus A."/>
            <person name="Hugenholtz P."/>
            <person name="Brune A."/>
        </authorList>
    </citation>
    <scope>NUCLEOTIDE SEQUENCE [LARGE SCALE GENOMIC DNA]</scope>
    <source>
        <strain evidence="7 8">Pei191</strain>
    </source>
</reference>
<comment type="subcellular location">
    <subcellularLocation>
        <location evidence="1">Cell membrane</location>
        <topology evidence="1">Multi-pass membrane protein</topology>
    </subcellularLocation>
</comment>
<sequence>MEKFKLNTYMLVFGILIFTAILSWIVPPGQFDRVEKGSKTLTVAGSYTRVERSGQGLTDVLLAPIKGFQACSDIIIFILVIGAVFTIIERTGTVNVIIQNISYFFSQNQHLKHFFIPVCMFAFSLCGALFGMEEETIIFVPIFIPLALSLGYDTIVGMTVPFLGAFAGFCSAFVNPFTVGIAQTIAELDIYSGMGYRIIVWLIATSVVTFYVSRYGAKVLKTPSASFTYHMDLEKRAQLKIVNDIEVGKPKIRGRHKAVIMLFIAGITAVIFGVTFYKWYIDEIAALFLFLGILCAMFGKMGVTETTDAIIDGMKNMISVCLLITLARSIIIVATDGNILDTFLHWMALAIGHLPKYLAAQAMFIFQTILNFFIASGSGQAVLTMPIMAPLADLVGISRQTAVLAYQFGEGWGNPIIPTAPVTVAVLAIAGISWTKWLKWFWKLEVILIIMSMILLIPPFFIGW</sequence>
<keyword evidence="8" id="KW-1185">Reference proteome</keyword>
<feature type="transmembrane region" description="Helical" evidence="6">
    <location>
        <begin position="284"/>
        <end position="303"/>
    </location>
</feature>
<dbReference type="Proteomes" id="UP000001029">
    <property type="component" value="Chromosome"/>
</dbReference>
<dbReference type="RefSeq" id="WP_012415312.1">
    <property type="nucleotide sequence ID" value="NC_010644.1"/>
</dbReference>
<evidence type="ECO:0000256" key="3">
    <source>
        <dbReference type="ARBA" id="ARBA00022692"/>
    </source>
</evidence>
<gene>
    <name evidence="7" type="ordered locus">Emin_1145</name>
</gene>
<feature type="transmembrane region" description="Helical" evidence="6">
    <location>
        <begin position="258"/>
        <end position="278"/>
    </location>
</feature>
<proteinExistence type="predicted"/>
<evidence type="ECO:0000256" key="5">
    <source>
        <dbReference type="ARBA" id="ARBA00023136"/>
    </source>
</evidence>
<dbReference type="OrthoDB" id="255482at2"/>
<dbReference type="AlphaFoldDB" id="B2KDV1"/>
<keyword evidence="5 6" id="KW-0472">Membrane</keyword>
<keyword evidence="3 6" id="KW-0812">Transmembrane</keyword>
<evidence type="ECO:0000313" key="7">
    <source>
        <dbReference type="EMBL" id="ACC98697.1"/>
    </source>
</evidence>
<organism evidence="7 8">
    <name type="scientific">Elusimicrobium minutum (strain Pei191)</name>
    <dbReference type="NCBI Taxonomy" id="445932"/>
    <lineage>
        <taxon>Bacteria</taxon>
        <taxon>Pseudomonadati</taxon>
        <taxon>Elusimicrobiota</taxon>
        <taxon>Elusimicrobia</taxon>
        <taxon>Elusimicrobiales</taxon>
        <taxon>Elusimicrobiaceae</taxon>
        <taxon>Elusimicrobium</taxon>
    </lineage>
</organism>
<dbReference type="Pfam" id="PF03606">
    <property type="entry name" value="DcuC"/>
    <property type="match status" value="1"/>
</dbReference>
<feature type="transmembrane region" description="Helical" evidence="6">
    <location>
        <begin position="315"/>
        <end position="334"/>
    </location>
</feature>
<feature type="transmembrane region" description="Helical" evidence="6">
    <location>
        <begin position="441"/>
        <end position="462"/>
    </location>
</feature>
<feature type="transmembrane region" description="Helical" evidence="6">
    <location>
        <begin position="194"/>
        <end position="212"/>
    </location>
</feature>
<accession>B2KDV1</accession>
<feature type="transmembrane region" description="Helical" evidence="6">
    <location>
        <begin position="354"/>
        <end position="375"/>
    </location>
</feature>
<feature type="transmembrane region" description="Helical" evidence="6">
    <location>
        <begin position="137"/>
        <end position="155"/>
    </location>
</feature>
<evidence type="ECO:0000256" key="2">
    <source>
        <dbReference type="ARBA" id="ARBA00022475"/>
    </source>
</evidence>
<dbReference type="HOGENOM" id="CLU_035307_0_1_0"/>
<feature type="transmembrane region" description="Helical" evidence="6">
    <location>
        <begin position="114"/>
        <end position="131"/>
    </location>
</feature>
<dbReference type="GO" id="GO:0005886">
    <property type="term" value="C:plasma membrane"/>
    <property type="evidence" value="ECO:0007669"/>
    <property type="project" value="UniProtKB-SubCell"/>
</dbReference>
<feature type="transmembrane region" description="Helical" evidence="6">
    <location>
        <begin position="162"/>
        <end position="182"/>
    </location>
</feature>
<keyword evidence="4 6" id="KW-1133">Transmembrane helix</keyword>
<feature type="transmembrane region" description="Helical" evidence="6">
    <location>
        <begin position="415"/>
        <end position="434"/>
    </location>
</feature>
<protein>
    <submittedName>
        <fullName evidence="7">Antiporter family protein</fullName>
    </submittedName>
</protein>
<evidence type="ECO:0000313" key="8">
    <source>
        <dbReference type="Proteomes" id="UP000001029"/>
    </source>
</evidence>
<dbReference type="EMBL" id="CP001055">
    <property type="protein sequence ID" value="ACC98697.1"/>
    <property type="molecule type" value="Genomic_DNA"/>
</dbReference>
<dbReference type="STRING" id="445932.Emin_1145"/>
<dbReference type="PANTHER" id="PTHR43652">
    <property type="entry name" value="BASIC AMINO ACID ANTIPORTER YFCC-RELATED"/>
    <property type="match status" value="1"/>
</dbReference>
<keyword evidence="2" id="KW-1003">Cell membrane</keyword>
<feature type="transmembrane region" description="Helical" evidence="6">
    <location>
        <begin position="67"/>
        <end position="88"/>
    </location>
</feature>
<dbReference type="InterPro" id="IPR051679">
    <property type="entry name" value="DASS-Related_Transporters"/>
</dbReference>
<dbReference type="KEGG" id="emi:Emin_1145"/>
<feature type="transmembrane region" description="Helical" evidence="6">
    <location>
        <begin position="7"/>
        <end position="26"/>
    </location>
</feature>